<dbReference type="Pfam" id="PF26154">
    <property type="entry name" value="DUF8042"/>
    <property type="match status" value="1"/>
</dbReference>
<feature type="domain" description="DUF8042" evidence="1">
    <location>
        <begin position="92"/>
        <end position="190"/>
    </location>
</feature>
<name>A0ABS2R3L4_9BACI</name>
<dbReference type="InterPro" id="IPR058355">
    <property type="entry name" value="DUF8042"/>
</dbReference>
<dbReference type="Proteomes" id="UP000823485">
    <property type="component" value="Unassembled WGS sequence"/>
</dbReference>
<evidence type="ECO:0000313" key="2">
    <source>
        <dbReference type="EMBL" id="MBM7714194.1"/>
    </source>
</evidence>
<comment type="caution">
    <text evidence="2">The sequence shown here is derived from an EMBL/GenBank/DDBJ whole genome shotgun (WGS) entry which is preliminary data.</text>
</comment>
<proteinExistence type="predicted"/>
<reference evidence="2 3" key="1">
    <citation type="submission" date="2021-01" db="EMBL/GenBank/DDBJ databases">
        <title>Genomic Encyclopedia of Type Strains, Phase IV (KMG-IV): sequencing the most valuable type-strain genomes for metagenomic binning, comparative biology and taxonomic classification.</title>
        <authorList>
            <person name="Goeker M."/>
        </authorList>
    </citation>
    <scope>NUCLEOTIDE SEQUENCE [LARGE SCALE GENOMIC DNA]</scope>
    <source>
        <strain evidence="2 3">DSM 105453</strain>
    </source>
</reference>
<dbReference type="EMBL" id="JAFBFH010000005">
    <property type="protein sequence ID" value="MBM7714194.1"/>
    <property type="molecule type" value="Genomic_DNA"/>
</dbReference>
<sequence>MKLLFKGETIQLNNELSLEFVKEKINSLLADQYFFSHLVVDGVEIYEEPEQFLEQHLNDINELEIIARTVQEFVNDLLLTAEDYTKRAIPEIEALADHFYNHPNHEGWNKFGQLLEGLQWLTHMIQTIDSFSQKPENWMNYLKASIAVEEELKNLKEALENKDHVLIADIINYEILPYFTTLGAEIQHTIDTEGYRHDLN</sequence>
<accession>A0ABS2R3L4</accession>
<dbReference type="RefSeq" id="WP_077111637.1">
    <property type="nucleotide sequence ID" value="NZ_JAFBFH010000005.1"/>
</dbReference>
<gene>
    <name evidence="2" type="ORF">JOC94_001166</name>
</gene>
<organism evidence="2 3">
    <name type="scientific">Siminovitchia thermophila</name>
    <dbReference type="NCBI Taxonomy" id="1245522"/>
    <lineage>
        <taxon>Bacteria</taxon>
        <taxon>Bacillati</taxon>
        <taxon>Bacillota</taxon>
        <taxon>Bacilli</taxon>
        <taxon>Bacillales</taxon>
        <taxon>Bacillaceae</taxon>
        <taxon>Siminovitchia</taxon>
    </lineage>
</organism>
<protein>
    <recommendedName>
        <fullName evidence="1">DUF8042 domain-containing protein</fullName>
    </recommendedName>
</protein>
<evidence type="ECO:0000259" key="1">
    <source>
        <dbReference type="Pfam" id="PF26154"/>
    </source>
</evidence>
<keyword evidence="3" id="KW-1185">Reference proteome</keyword>
<evidence type="ECO:0000313" key="3">
    <source>
        <dbReference type="Proteomes" id="UP000823485"/>
    </source>
</evidence>